<dbReference type="AlphaFoldDB" id="A0A3B1ASR9"/>
<protein>
    <submittedName>
        <fullName evidence="1">Uncharacterized protein</fullName>
    </submittedName>
</protein>
<sequence length="75" mass="8684">MNCGFVRLEQRLRNNRIYFHRPGFSIVHGLVQLVTEWDLTCRWAKNALPGFRLQTGLSIDGRVTNIQLTILENVS</sequence>
<dbReference type="EMBL" id="UOFR01000034">
    <property type="protein sequence ID" value="VAW95756.1"/>
    <property type="molecule type" value="Genomic_DNA"/>
</dbReference>
<evidence type="ECO:0000313" key="1">
    <source>
        <dbReference type="EMBL" id="VAW95756.1"/>
    </source>
</evidence>
<reference evidence="1" key="1">
    <citation type="submission" date="2018-06" db="EMBL/GenBank/DDBJ databases">
        <authorList>
            <person name="Zhirakovskaya E."/>
        </authorList>
    </citation>
    <scope>NUCLEOTIDE SEQUENCE</scope>
</reference>
<name>A0A3B1ASR9_9ZZZZ</name>
<gene>
    <name evidence="1" type="ORF">MNBD_GAMMA21-1539</name>
</gene>
<organism evidence="1">
    <name type="scientific">hydrothermal vent metagenome</name>
    <dbReference type="NCBI Taxonomy" id="652676"/>
    <lineage>
        <taxon>unclassified sequences</taxon>
        <taxon>metagenomes</taxon>
        <taxon>ecological metagenomes</taxon>
    </lineage>
</organism>
<accession>A0A3B1ASR9</accession>
<proteinExistence type="predicted"/>